<keyword evidence="2" id="KW-1185">Reference proteome</keyword>
<dbReference type="SUPFAM" id="SSF81301">
    <property type="entry name" value="Nucleotidyltransferase"/>
    <property type="match status" value="1"/>
</dbReference>
<dbReference type="Proteomes" id="UP000028545">
    <property type="component" value="Unassembled WGS sequence"/>
</dbReference>
<dbReference type="EMBL" id="JOWA01000176">
    <property type="protein sequence ID" value="KEZ38810.1"/>
    <property type="molecule type" value="Genomic_DNA"/>
</dbReference>
<accession>A0A084FUP8</accession>
<dbReference type="GeneID" id="27720088"/>
<proteinExistence type="predicted"/>
<evidence type="ECO:0000313" key="2">
    <source>
        <dbReference type="Proteomes" id="UP000028545"/>
    </source>
</evidence>
<comment type="caution">
    <text evidence="1">The sequence shown here is derived from an EMBL/GenBank/DDBJ whole genome shotgun (WGS) entry which is preliminary data.</text>
</comment>
<dbReference type="AlphaFoldDB" id="A0A084FUP8"/>
<protein>
    <submittedName>
        <fullName evidence="1">Uncharacterized protein</fullName>
    </submittedName>
</protein>
<dbReference type="VEuPathDB" id="FungiDB:SAPIO_CDS10850"/>
<dbReference type="RefSeq" id="XP_016638609.1">
    <property type="nucleotide sequence ID" value="XM_016784389.1"/>
</dbReference>
<reference evidence="1 2" key="1">
    <citation type="journal article" date="2014" name="Genome Announc.">
        <title>Draft genome sequence of the pathogenic fungus Scedosporium apiospermum.</title>
        <authorList>
            <person name="Vandeputte P."/>
            <person name="Ghamrawi S."/>
            <person name="Rechenmann M."/>
            <person name="Iltis A."/>
            <person name="Giraud S."/>
            <person name="Fleury M."/>
            <person name="Thornton C."/>
            <person name="Delhaes L."/>
            <person name="Meyer W."/>
            <person name="Papon N."/>
            <person name="Bouchara J.P."/>
        </authorList>
    </citation>
    <scope>NUCLEOTIDE SEQUENCE [LARGE SCALE GENOMIC DNA]</scope>
    <source>
        <strain evidence="1 2">IHEM 14462</strain>
    </source>
</reference>
<dbReference type="KEGG" id="sapo:SAPIO_CDS10850"/>
<dbReference type="InterPro" id="IPR043519">
    <property type="entry name" value="NT_sf"/>
</dbReference>
<dbReference type="OMA" id="VEKNDHI"/>
<dbReference type="OrthoDB" id="10066232at2759"/>
<dbReference type="Pfam" id="PF08843">
    <property type="entry name" value="AbiEii"/>
    <property type="match status" value="1"/>
</dbReference>
<evidence type="ECO:0000313" key="1">
    <source>
        <dbReference type="EMBL" id="KEZ38810.1"/>
    </source>
</evidence>
<name>A0A084FUP8_PSEDA</name>
<sequence length="244" mass="27801">MEGPAAAEVYDTNRFSQLYHASRRPSPEHLGLAADFLFSLFDRHSILFAFLGGWAVYLRGGSRRTEDVDVSVDTDMDGLTAILMPEERICVPKTHGNTCIQVFVHTGGRWDDEFSSIPELPVSVDIIICGNLGIPSNLSEATEMITPTVSVDLGLHTGQAVPVIDLYHQFSTKLHVHYERRNNGQTDDYVDLEFLAENYSPEIWRLHPYLNRDHRLAFWQDFAIRHHDEYDRVEHMEMILGLSS</sequence>
<organism evidence="1 2">
    <name type="scientific">Pseudallescheria apiosperma</name>
    <name type="common">Scedosporium apiospermum</name>
    <dbReference type="NCBI Taxonomy" id="563466"/>
    <lineage>
        <taxon>Eukaryota</taxon>
        <taxon>Fungi</taxon>
        <taxon>Dikarya</taxon>
        <taxon>Ascomycota</taxon>
        <taxon>Pezizomycotina</taxon>
        <taxon>Sordariomycetes</taxon>
        <taxon>Hypocreomycetidae</taxon>
        <taxon>Microascales</taxon>
        <taxon>Microascaceae</taxon>
        <taxon>Scedosporium</taxon>
    </lineage>
</organism>
<gene>
    <name evidence="1" type="ORF">SAPIO_CDS10850</name>
</gene>
<dbReference type="HOGENOM" id="CLU_1034592_0_0_1"/>
<dbReference type="Gene3D" id="3.30.460.40">
    <property type="match status" value="1"/>
</dbReference>
<dbReference type="InterPro" id="IPR014942">
    <property type="entry name" value="AbiEii"/>
</dbReference>